<dbReference type="InterPro" id="IPR027993">
    <property type="entry name" value="DUF4495"/>
</dbReference>
<proteinExistence type="predicted"/>
<sequence length="755" mass="84966">MEVMEEGNLLDRVSILLQRDSGYYEEHQSVLQESICNGIAGGVLDFPHHASFASVKMVRWWEQHFISIFGVPSGLIHGMEGAGEIDNAGGNPDEFVSTVTSCCTQLMSHLHNLSQEALDHADLQVLTSTLGAAALVANALWIYNHSKKLPAGNNFPALVKEYQGMKEALAERVLDLHCRLTSLYVLQDADCLNWEDKQPFFESERGSFVVQMWWLYMQGTRQDLWNTLPPKTAQRVFAGMLNESLTIFLARYSQAVTSQARLPLIPNDICNILRCVAHLLPALSSCGKELTGEKIGSQVVSQFHDKCNFLLTTLLFRGAPLSTLHKIFFRGLDTVECFKPVPKDDVSPWFAFVNDNIDYGTKSIFELTPTSAINLELNTLKSQPNMSWALLLKLLMMRDCWVAVRLMKYVFDRECYCGTEDKETKCSGFMCNGDCYIPKSSVEQAIVNVMVSVGCEKDVRNTLIHILERRDTSWAGCLDRRQVWNQKRHGWLEAIVAPLLDFMNPVVKIINKAVADNASIKELTELAIALLIRSTDCLPSGINQVCSLLQSILPADCNPMGGSVLAQLLFTALYSRVIETPLAEAICYIEDHQLNQLLEALDEIEERPRPIYNLECSQQVCELLVSQLLLTRPGRLSLKVLFEFIKNDNWLLTEIGQPIPHPNADTLLYTMFHIGNHPFDEVLQGIWKPDWDALLNYPLGISPKFAWEQISARLPVEGRDAVSQHDRNVIAKLVEIFADAIEDDSFDESVEVNQP</sequence>
<evidence type="ECO:0000313" key="2">
    <source>
        <dbReference type="Proteomes" id="UP001307889"/>
    </source>
</evidence>
<dbReference type="EMBL" id="AP028913">
    <property type="protein sequence ID" value="BES95004.1"/>
    <property type="molecule type" value="Genomic_DNA"/>
</dbReference>
<dbReference type="PANTHER" id="PTHR33960:SF1">
    <property type="entry name" value="SIMILAR TO KIAA0825 PROTEIN"/>
    <property type="match status" value="1"/>
</dbReference>
<dbReference type="Pfam" id="PF14906">
    <property type="entry name" value="DUF4495"/>
    <property type="match status" value="1"/>
</dbReference>
<evidence type="ECO:0000313" key="1">
    <source>
        <dbReference type="EMBL" id="BES95004.1"/>
    </source>
</evidence>
<organism evidence="1 2">
    <name type="scientific">Nesidiocoris tenuis</name>
    <dbReference type="NCBI Taxonomy" id="355587"/>
    <lineage>
        <taxon>Eukaryota</taxon>
        <taxon>Metazoa</taxon>
        <taxon>Ecdysozoa</taxon>
        <taxon>Arthropoda</taxon>
        <taxon>Hexapoda</taxon>
        <taxon>Insecta</taxon>
        <taxon>Pterygota</taxon>
        <taxon>Neoptera</taxon>
        <taxon>Paraneoptera</taxon>
        <taxon>Hemiptera</taxon>
        <taxon>Heteroptera</taxon>
        <taxon>Panheteroptera</taxon>
        <taxon>Cimicomorpha</taxon>
        <taxon>Miridae</taxon>
        <taxon>Dicyphina</taxon>
        <taxon>Nesidiocoris</taxon>
    </lineage>
</organism>
<keyword evidence="2" id="KW-1185">Reference proteome</keyword>
<reference evidence="1 2" key="1">
    <citation type="submission" date="2023-09" db="EMBL/GenBank/DDBJ databases">
        <title>Nesidiocoris tenuis whole genome shotgun sequence.</title>
        <authorList>
            <person name="Shibata T."/>
            <person name="Shimoda M."/>
            <person name="Kobayashi T."/>
            <person name="Uehara T."/>
        </authorList>
    </citation>
    <scope>NUCLEOTIDE SEQUENCE [LARGE SCALE GENOMIC DNA]</scope>
    <source>
        <strain evidence="1 2">Japan</strain>
    </source>
</reference>
<dbReference type="PANTHER" id="PTHR33960">
    <property type="entry name" value="SIMILAR TO KIAA0825 PROTEIN"/>
    <property type="match status" value="1"/>
</dbReference>
<dbReference type="Proteomes" id="UP001307889">
    <property type="component" value="Chromosome 5"/>
</dbReference>
<gene>
    <name evidence="1" type="ORF">NTJ_07813</name>
</gene>
<name>A0ABN7AS27_9HEMI</name>
<protein>
    <submittedName>
        <fullName evidence="1">Kiaa0825</fullName>
    </submittedName>
</protein>
<accession>A0ABN7AS27</accession>